<feature type="domain" description="Sulfatase N-terminal" evidence="1">
    <location>
        <begin position="4"/>
        <end position="267"/>
    </location>
</feature>
<sequence length="308" mass="35526">MPYNVILITLDALRPDKLHFLQKFIRIIEQGTLFSTSITASPYTLASMHAVLSGIYPHFNGVNGYLRVFRFKKESIQTLPQYFKEQGYATRADLVNPSLVPNQGFDQVTSYDKKENVLERHKQILTEITSQNVPFFVHVHQALLHSKLIKDVLQVYQHDDETYYAQQEENERQYESYLTDIDRYASELFYHIKELGLMNNSIIVFHSDHGASFGERFGERIYGEYLYDETIRAFSLFIQPKIFPPKEITSTVSLIDIMPTLMDLLNITPNFNKLPIQGKSLIPYTKEEETEGRIAFSEAGGMSGPYPS</sequence>
<dbReference type="SUPFAM" id="SSF53649">
    <property type="entry name" value="Alkaline phosphatase-like"/>
    <property type="match status" value="1"/>
</dbReference>
<dbReference type="EMBL" id="UINC01111800">
    <property type="protein sequence ID" value="SVC80279.1"/>
    <property type="molecule type" value="Genomic_DNA"/>
</dbReference>
<evidence type="ECO:0000259" key="1">
    <source>
        <dbReference type="Pfam" id="PF00884"/>
    </source>
</evidence>
<evidence type="ECO:0000313" key="2">
    <source>
        <dbReference type="EMBL" id="SVC80279.1"/>
    </source>
</evidence>
<dbReference type="PANTHER" id="PTHR43751">
    <property type="entry name" value="SULFATASE"/>
    <property type="match status" value="1"/>
</dbReference>
<dbReference type="PANTHER" id="PTHR43751:SF3">
    <property type="entry name" value="SULFATASE N-TERMINAL DOMAIN-CONTAINING PROTEIN"/>
    <property type="match status" value="1"/>
</dbReference>
<dbReference type="InterPro" id="IPR000917">
    <property type="entry name" value="Sulfatase_N"/>
</dbReference>
<protein>
    <recommendedName>
        <fullName evidence="1">Sulfatase N-terminal domain-containing protein</fullName>
    </recommendedName>
</protein>
<reference evidence="2" key="1">
    <citation type="submission" date="2018-05" db="EMBL/GenBank/DDBJ databases">
        <authorList>
            <person name="Lanie J.A."/>
            <person name="Ng W.-L."/>
            <person name="Kazmierczak K.M."/>
            <person name="Andrzejewski T.M."/>
            <person name="Davidsen T.M."/>
            <person name="Wayne K.J."/>
            <person name="Tettelin H."/>
            <person name="Glass J.I."/>
            <person name="Rusch D."/>
            <person name="Podicherti R."/>
            <person name="Tsui H.-C.T."/>
            <person name="Winkler M.E."/>
        </authorList>
    </citation>
    <scope>NUCLEOTIDE SEQUENCE</scope>
</reference>
<dbReference type="Pfam" id="PF00884">
    <property type="entry name" value="Sulfatase"/>
    <property type="match status" value="1"/>
</dbReference>
<accession>A0A382Q3Z9</accession>
<proteinExistence type="predicted"/>
<name>A0A382Q3Z9_9ZZZZ</name>
<organism evidence="2">
    <name type="scientific">marine metagenome</name>
    <dbReference type="NCBI Taxonomy" id="408172"/>
    <lineage>
        <taxon>unclassified sequences</taxon>
        <taxon>metagenomes</taxon>
        <taxon>ecological metagenomes</taxon>
    </lineage>
</organism>
<dbReference type="Gene3D" id="3.40.720.10">
    <property type="entry name" value="Alkaline Phosphatase, subunit A"/>
    <property type="match status" value="2"/>
</dbReference>
<gene>
    <name evidence="2" type="ORF">METZ01_LOCUS333133</name>
</gene>
<feature type="non-terminal residue" evidence="2">
    <location>
        <position position="308"/>
    </location>
</feature>
<dbReference type="AlphaFoldDB" id="A0A382Q3Z9"/>
<dbReference type="InterPro" id="IPR052701">
    <property type="entry name" value="GAG_Ulvan_Degrading_Sulfatases"/>
</dbReference>
<dbReference type="InterPro" id="IPR017850">
    <property type="entry name" value="Alkaline_phosphatase_core_sf"/>
</dbReference>